<organism evidence="1 2">
    <name type="scientific">Idiomarina fontislapidosi</name>
    <dbReference type="NCBI Taxonomy" id="263723"/>
    <lineage>
        <taxon>Bacteria</taxon>
        <taxon>Pseudomonadati</taxon>
        <taxon>Pseudomonadota</taxon>
        <taxon>Gammaproteobacteria</taxon>
        <taxon>Alteromonadales</taxon>
        <taxon>Idiomarinaceae</taxon>
        <taxon>Idiomarina</taxon>
    </lineage>
</organism>
<comment type="caution">
    <text evidence="1">The sequence shown here is derived from an EMBL/GenBank/DDBJ whole genome shotgun (WGS) entry which is preliminary data.</text>
</comment>
<accession>A0A432XR70</accession>
<evidence type="ECO:0008006" key="3">
    <source>
        <dbReference type="Google" id="ProtNLM"/>
    </source>
</evidence>
<dbReference type="OrthoDB" id="8756565at2"/>
<evidence type="ECO:0000313" key="2">
    <source>
        <dbReference type="Proteomes" id="UP000287330"/>
    </source>
</evidence>
<dbReference type="Pfam" id="PF03567">
    <property type="entry name" value="Sulfotransfer_2"/>
    <property type="match status" value="1"/>
</dbReference>
<name>A0A432XR70_9GAMM</name>
<dbReference type="GO" id="GO:0016020">
    <property type="term" value="C:membrane"/>
    <property type="evidence" value="ECO:0007669"/>
    <property type="project" value="InterPro"/>
</dbReference>
<dbReference type="InterPro" id="IPR005331">
    <property type="entry name" value="Sulfotransferase"/>
</dbReference>
<dbReference type="GO" id="GO:0008146">
    <property type="term" value="F:sulfotransferase activity"/>
    <property type="evidence" value="ECO:0007669"/>
    <property type="project" value="InterPro"/>
</dbReference>
<sequence>MSSILKKHLFSQFDNSVSDTKPVVPSFLYSVNGDRILYTYIRKNACTAFKHLFREIYQPWQEPVYEPLIGELNKAIAVRPDDIKTGKVGYDVSLFVYRDPIDRAISAFKNKLIQQSGADDFIRTVETFYDKPFGEISFASFVTDYLAALTTDNWQAVDGHMYPQQWHLLPINYTHVIEMGLLYEGMLELLPWELADKVFGTPVNITREKPTHMADVDSSTPVSEIVSIYNDTGFMPKKADILTDELEAELRKIYREDYEMLENMKGGS</sequence>
<dbReference type="AlphaFoldDB" id="A0A432XR70"/>
<dbReference type="Proteomes" id="UP000287330">
    <property type="component" value="Unassembled WGS sequence"/>
</dbReference>
<reference evidence="2" key="1">
    <citation type="journal article" date="2018" name="Front. Microbiol.">
        <title>Genome-Based Analysis Reveals the Taxonomy and Diversity of the Family Idiomarinaceae.</title>
        <authorList>
            <person name="Liu Y."/>
            <person name="Lai Q."/>
            <person name="Shao Z."/>
        </authorList>
    </citation>
    <scope>NUCLEOTIDE SEQUENCE [LARGE SCALE GENOMIC DNA]</scope>
    <source>
        <strain evidence="2">F23</strain>
    </source>
</reference>
<keyword evidence="2" id="KW-1185">Reference proteome</keyword>
<proteinExistence type="predicted"/>
<gene>
    <name evidence="1" type="ORF">CWE25_11880</name>
</gene>
<dbReference type="EMBL" id="PIPV01000013">
    <property type="protein sequence ID" value="RUO51101.1"/>
    <property type="molecule type" value="Genomic_DNA"/>
</dbReference>
<evidence type="ECO:0000313" key="1">
    <source>
        <dbReference type="EMBL" id="RUO51101.1"/>
    </source>
</evidence>
<protein>
    <recommendedName>
        <fullName evidence="3">Sulfotransferase family protein</fullName>
    </recommendedName>
</protein>